<evidence type="ECO:0000313" key="5">
    <source>
        <dbReference type="EMBL" id="JAC76272.1"/>
    </source>
</evidence>
<accession>A0A061RTS7</accession>
<organism evidence="5">
    <name type="scientific">Tetraselmis sp. GSL018</name>
    <dbReference type="NCBI Taxonomy" id="582737"/>
    <lineage>
        <taxon>Eukaryota</taxon>
        <taxon>Viridiplantae</taxon>
        <taxon>Chlorophyta</taxon>
        <taxon>core chlorophytes</taxon>
        <taxon>Chlorodendrophyceae</taxon>
        <taxon>Chlorodendrales</taxon>
        <taxon>Chlorodendraceae</taxon>
        <taxon>Tetraselmis</taxon>
    </lineage>
</organism>
<dbReference type="GO" id="GO:0016251">
    <property type="term" value="F:RNA polymerase II general transcription initiation factor activity"/>
    <property type="evidence" value="ECO:0007669"/>
    <property type="project" value="TreeGrafter"/>
</dbReference>
<feature type="non-terminal residue" evidence="5">
    <location>
        <position position="230"/>
    </location>
</feature>
<feature type="compositionally biased region" description="Basic and acidic residues" evidence="3">
    <location>
        <begin position="105"/>
        <end position="118"/>
    </location>
</feature>
<keyword evidence="2" id="KW-0539">Nucleus</keyword>
<dbReference type="GO" id="GO:0046982">
    <property type="term" value="F:protein heterodimerization activity"/>
    <property type="evidence" value="ECO:0007669"/>
    <property type="project" value="InterPro"/>
</dbReference>
<feature type="compositionally biased region" description="Polar residues" evidence="3">
    <location>
        <begin position="73"/>
        <end position="82"/>
    </location>
</feature>
<dbReference type="AlphaFoldDB" id="A0A061RTS7"/>
<feature type="compositionally biased region" description="Basic residues" evidence="3">
    <location>
        <begin position="93"/>
        <end position="104"/>
    </location>
</feature>
<comment type="subcellular location">
    <subcellularLocation>
        <location evidence="1">Nucleus</location>
    </subcellularLocation>
</comment>
<dbReference type="Gene3D" id="1.10.20.10">
    <property type="entry name" value="Histone, subunit A"/>
    <property type="match status" value="1"/>
</dbReference>
<dbReference type="CDD" id="cd22906">
    <property type="entry name" value="HFD_DRAP1"/>
    <property type="match status" value="1"/>
</dbReference>
<evidence type="ECO:0000256" key="3">
    <source>
        <dbReference type="SAM" id="MobiDB-lite"/>
    </source>
</evidence>
<dbReference type="InterPro" id="IPR009072">
    <property type="entry name" value="Histone-fold"/>
</dbReference>
<dbReference type="InterPro" id="IPR050568">
    <property type="entry name" value="Transcr_DNA_Rep_Reg"/>
</dbReference>
<dbReference type="GO" id="GO:0001046">
    <property type="term" value="F:core promoter sequence-specific DNA binding"/>
    <property type="evidence" value="ECO:0007669"/>
    <property type="project" value="TreeGrafter"/>
</dbReference>
<dbReference type="InterPro" id="IPR003958">
    <property type="entry name" value="CBFA_NFYB_domain"/>
</dbReference>
<evidence type="ECO:0000259" key="4">
    <source>
        <dbReference type="Pfam" id="PF00808"/>
    </source>
</evidence>
<dbReference type="Pfam" id="PF00808">
    <property type="entry name" value="CBFD_NFYB_HMF"/>
    <property type="match status" value="1"/>
</dbReference>
<reference evidence="5" key="1">
    <citation type="submission" date="2014-05" db="EMBL/GenBank/DDBJ databases">
        <title>The transcriptome of the halophilic microalga Tetraselmis sp. GSL018 isolated from the Great Salt Lake, Utah.</title>
        <authorList>
            <person name="Jinkerson R.E."/>
            <person name="D'Adamo S."/>
            <person name="Posewitz M.C."/>
        </authorList>
    </citation>
    <scope>NUCLEOTIDE SEQUENCE</scope>
    <source>
        <strain evidence="5">GSL018</strain>
    </source>
</reference>
<feature type="domain" description="Transcription factor CBF/NF-Y/archaeal histone" evidence="4">
    <location>
        <begin position="11"/>
        <end position="68"/>
    </location>
</feature>
<dbReference type="GO" id="GO:0005634">
    <property type="term" value="C:nucleus"/>
    <property type="evidence" value="ECO:0007669"/>
    <property type="project" value="UniProtKB-SubCell"/>
</dbReference>
<dbReference type="PANTHER" id="PTHR10252">
    <property type="entry name" value="HISTONE-LIKE TRANSCRIPTION FACTOR CCAAT-RELATED"/>
    <property type="match status" value="1"/>
</dbReference>
<evidence type="ECO:0000256" key="1">
    <source>
        <dbReference type="ARBA" id="ARBA00004123"/>
    </source>
</evidence>
<protein>
    <submittedName>
        <fullName evidence="5">Drap1-like protein</fullName>
    </submittedName>
</protein>
<evidence type="ECO:0000256" key="2">
    <source>
        <dbReference type="ARBA" id="ARBA00023242"/>
    </source>
</evidence>
<feature type="region of interest" description="Disordered" evidence="3">
    <location>
        <begin position="54"/>
        <end position="230"/>
    </location>
</feature>
<gene>
    <name evidence="5" type="ORF">TSPGSL018_20624</name>
</gene>
<name>A0A061RTS7_9CHLO</name>
<dbReference type="EMBL" id="GBEZ01009306">
    <property type="protein sequence ID" value="JAC76272.1"/>
    <property type="molecule type" value="Transcribed_RNA"/>
</dbReference>
<sequence length="230" mass="23978">MKGKKPHPLAARIKRIMQKDDDVGKISQASPLLIARAMELFLQKLCRDMAALATSRGARTVTSSHLKKRVRQSESTRASQPAGSALPSPARGTGRKRGRPPGRGRGRERAIVRDDTGSDAKPSAAKDGSDRESKPLALDDDHKDGRLGLDEGPKQELAPEAAAEDEDKGGVKSEPEFVCGELAASGAGSEDEGKCESGPSNGVPGEPVPPESDVEGEAAPEVSGGSIEAG</sequence>
<dbReference type="PANTHER" id="PTHR10252:SF5">
    <property type="entry name" value="DR1-ASSOCIATED COREPRESSOR"/>
    <property type="match status" value="1"/>
</dbReference>
<dbReference type="SUPFAM" id="SSF47113">
    <property type="entry name" value="Histone-fold"/>
    <property type="match status" value="1"/>
</dbReference>
<proteinExistence type="predicted"/>
<feature type="compositionally biased region" description="Basic and acidic residues" evidence="3">
    <location>
        <begin position="127"/>
        <end position="154"/>
    </location>
</feature>